<evidence type="ECO:0000313" key="3">
    <source>
        <dbReference type="EMBL" id="GMR33453.1"/>
    </source>
</evidence>
<proteinExistence type="predicted"/>
<protein>
    <submittedName>
        <fullName evidence="3">Uncharacterized protein</fullName>
    </submittedName>
</protein>
<dbReference type="GO" id="GO:0008239">
    <property type="term" value="F:dipeptidyl-peptidase activity"/>
    <property type="evidence" value="ECO:0007669"/>
    <property type="project" value="TreeGrafter"/>
</dbReference>
<organism evidence="3 4">
    <name type="scientific">Pristionchus mayeri</name>
    <dbReference type="NCBI Taxonomy" id="1317129"/>
    <lineage>
        <taxon>Eukaryota</taxon>
        <taxon>Metazoa</taxon>
        <taxon>Ecdysozoa</taxon>
        <taxon>Nematoda</taxon>
        <taxon>Chromadorea</taxon>
        <taxon>Rhabditida</taxon>
        <taxon>Rhabditina</taxon>
        <taxon>Diplogasteromorpha</taxon>
        <taxon>Diplogasteroidea</taxon>
        <taxon>Neodiplogasteridae</taxon>
        <taxon>Pristionchus</taxon>
    </lineage>
</organism>
<dbReference type="EMBL" id="BTRK01000001">
    <property type="protein sequence ID" value="GMR33453.1"/>
    <property type="molecule type" value="Genomic_DNA"/>
</dbReference>
<keyword evidence="1" id="KW-0479">Metal-binding</keyword>
<evidence type="ECO:0000313" key="4">
    <source>
        <dbReference type="Proteomes" id="UP001328107"/>
    </source>
</evidence>
<sequence>GFEGNWRDISYIMWLKRMRHGLQALLAYGFYRKKWSDNYHAWAAFVIFSVVYKAGEGCLSIEKRINANGVQDLCVVLEESKIDSVALPAVSKFIKNLQSCKSNKFERCAEKLFSKYVPGPEHQKWLMELRRNLENRENVQFVLPNVVLIKGEVALKEYPESADGVIQSVLERFTTETVADLEKRNTWGV</sequence>
<keyword evidence="4" id="KW-1185">Reference proteome</keyword>
<dbReference type="InterPro" id="IPR039461">
    <property type="entry name" value="Peptidase_M49"/>
</dbReference>
<accession>A0AAN5C1L2</accession>
<evidence type="ECO:0000256" key="2">
    <source>
        <dbReference type="ARBA" id="ARBA00022801"/>
    </source>
</evidence>
<comment type="caution">
    <text evidence="3">The sequence shown here is derived from an EMBL/GenBank/DDBJ whole genome shotgun (WGS) entry which is preliminary data.</text>
</comment>
<dbReference type="Proteomes" id="UP001328107">
    <property type="component" value="Unassembled WGS sequence"/>
</dbReference>
<evidence type="ECO:0000256" key="1">
    <source>
        <dbReference type="ARBA" id="ARBA00022723"/>
    </source>
</evidence>
<name>A0AAN5C1L2_9BILA</name>
<dbReference type="AlphaFoldDB" id="A0AAN5C1L2"/>
<dbReference type="GO" id="GO:0046872">
    <property type="term" value="F:metal ion binding"/>
    <property type="evidence" value="ECO:0007669"/>
    <property type="project" value="UniProtKB-KW"/>
</dbReference>
<dbReference type="GO" id="GO:0005737">
    <property type="term" value="C:cytoplasm"/>
    <property type="evidence" value="ECO:0007669"/>
    <property type="project" value="TreeGrafter"/>
</dbReference>
<keyword evidence="2" id="KW-0378">Hydrolase</keyword>
<dbReference type="Pfam" id="PF03571">
    <property type="entry name" value="Peptidase_M49"/>
    <property type="match status" value="1"/>
</dbReference>
<dbReference type="PANTHER" id="PTHR23422:SF11">
    <property type="entry name" value="DIPEPTIDYL PEPTIDASE 3"/>
    <property type="match status" value="1"/>
</dbReference>
<gene>
    <name evidence="3" type="ORF">PMAYCL1PPCAC_03648</name>
</gene>
<dbReference type="PANTHER" id="PTHR23422">
    <property type="entry name" value="DIPEPTIDYL PEPTIDASE III-RELATED"/>
    <property type="match status" value="1"/>
</dbReference>
<reference evidence="4" key="1">
    <citation type="submission" date="2022-10" db="EMBL/GenBank/DDBJ databases">
        <title>Genome assembly of Pristionchus species.</title>
        <authorList>
            <person name="Yoshida K."/>
            <person name="Sommer R.J."/>
        </authorList>
    </citation>
    <scope>NUCLEOTIDE SEQUENCE [LARGE SCALE GENOMIC DNA]</scope>
    <source>
        <strain evidence="4">RS5460</strain>
    </source>
</reference>
<feature type="non-terminal residue" evidence="3">
    <location>
        <position position="1"/>
    </location>
</feature>
<feature type="non-terminal residue" evidence="3">
    <location>
        <position position="189"/>
    </location>
</feature>